<protein>
    <submittedName>
        <fullName evidence="1 3">Uncharacterized protein</fullName>
    </submittedName>
</protein>
<proteinExistence type="predicted"/>
<evidence type="ECO:0000313" key="3">
    <source>
        <dbReference type="WBParaSite" id="SBAD_0000659501-mRNA-1"/>
    </source>
</evidence>
<dbReference type="AlphaFoldDB" id="A0A183IRV1"/>
<reference evidence="3" key="1">
    <citation type="submission" date="2016-06" db="UniProtKB">
        <authorList>
            <consortium name="WormBaseParasite"/>
        </authorList>
    </citation>
    <scope>IDENTIFICATION</scope>
</reference>
<dbReference type="EMBL" id="UZAM01009677">
    <property type="protein sequence ID" value="VDP09815.1"/>
    <property type="molecule type" value="Genomic_DNA"/>
</dbReference>
<evidence type="ECO:0000313" key="2">
    <source>
        <dbReference type="Proteomes" id="UP000270296"/>
    </source>
</evidence>
<keyword evidence="2" id="KW-1185">Reference proteome</keyword>
<name>A0A183IRV1_9BILA</name>
<sequence length="286" mass="32555">MQNVVLITKCPTKVKEIKQIRLDIVNGSSVYSRRFSRLKSGSCEDLGTCHKRHQKEKGNNYYLSDRQAEDLGTTKNNSLKDGMSVLAQPNSSRETRSCETPLNSITQPNVKQISSGTYTNFFHLCVFTDSLDHVHIRGIKWLNLRRIEEAFFSGDDASLPILSCSIGLTGFMWIYWVCSAQSFSSASTMAKQNWQICQMRTLQPVPSSQIHSSTAVCSKRWPFGKHLESEVHPTERFLSSLSHVFDRLHHDEETRWSVSQVHRSNGGLLVEDVAFQLLYTTGIHRR</sequence>
<dbReference type="Proteomes" id="UP000270296">
    <property type="component" value="Unassembled WGS sequence"/>
</dbReference>
<organism evidence="3">
    <name type="scientific">Soboliphyme baturini</name>
    <dbReference type="NCBI Taxonomy" id="241478"/>
    <lineage>
        <taxon>Eukaryota</taxon>
        <taxon>Metazoa</taxon>
        <taxon>Ecdysozoa</taxon>
        <taxon>Nematoda</taxon>
        <taxon>Enoplea</taxon>
        <taxon>Dorylaimia</taxon>
        <taxon>Dioctophymatida</taxon>
        <taxon>Dioctophymatoidea</taxon>
        <taxon>Soboliphymatidae</taxon>
        <taxon>Soboliphyme</taxon>
    </lineage>
</organism>
<accession>A0A183IRV1</accession>
<evidence type="ECO:0000313" key="1">
    <source>
        <dbReference type="EMBL" id="VDP09815.1"/>
    </source>
</evidence>
<gene>
    <name evidence="1" type="ORF">SBAD_LOCUS6348</name>
</gene>
<dbReference type="WBParaSite" id="SBAD_0000659501-mRNA-1">
    <property type="protein sequence ID" value="SBAD_0000659501-mRNA-1"/>
    <property type="gene ID" value="SBAD_0000659501"/>
</dbReference>
<reference evidence="1 2" key="2">
    <citation type="submission" date="2018-11" db="EMBL/GenBank/DDBJ databases">
        <authorList>
            <consortium name="Pathogen Informatics"/>
        </authorList>
    </citation>
    <scope>NUCLEOTIDE SEQUENCE [LARGE SCALE GENOMIC DNA]</scope>
</reference>